<evidence type="ECO:0000313" key="4">
    <source>
        <dbReference type="Proteomes" id="UP001528823"/>
    </source>
</evidence>
<feature type="domain" description="ABC-type glycine betaine transport system substrate-binding" evidence="2">
    <location>
        <begin position="27"/>
        <end position="296"/>
    </location>
</feature>
<dbReference type="SUPFAM" id="SSF53850">
    <property type="entry name" value="Periplasmic binding protein-like II"/>
    <property type="match status" value="1"/>
</dbReference>
<dbReference type="CDD" id="cd13643">
    <property type="entry name" value="PBP2_BCP_2"/>
    <property type="match status" value="1"/>
</dbReference>
<keyword evidence="4" id="KW-1185">Reference proteome</keyword>
<protein>
    <submittedName>
        <fullName evidence="3">ABC transporter substrate-binding protein</fullName>
    </submittedName>
</protein>
<organism evidence="3 4">
    <name type="scientific">Spartinivicinus poritis</name>
    <dbReference type="NCBI Taxonomy" id="2994640"/>
    <lineage>
        <taxon>Bacteria</taxon>
        <taxon>Pseudomonadati</taxon>
        <taxon>Pseudomonadota</taxon>
        <taxon>Gammaproteobacteria</taxon>
        <taxon>Oceanospirillales</taxon>
        <taxon>Zooshikellaceae</taxon>
        <taxon>Spartinivicinus</taxon>
    </lineage>
</organism>
<gene>
    <name evidence="3" type="ORF">ORQ98_06640</name>
</gene>
<dbReference type="Gene3D" id="3.40.190.100">
    <property type="entry name" value="Glycine betaine-binding periplasmic protein, domain 2"/>
    <property type="match status" value="1"/>
</dbReference>
<feature type="chain" id="PRO_5047491705" evidence="1">
    <location>
        <begin position="19"/>
        <end position="315"/>
    </location>
</feature>
<evidence type="ECO:0000256" key="1">
    <source>
        <dbReference type="SAM" id="SignalP"/>
    </source>
</evidence>
<evidence type="ECO:0000313" key="3">
    <source>
        <dbReference type="EMBL" id="MDE1461642.1"/>
    </source>
</evidence>
<comment type="caution">
    <text evidence="3">The sequence shown here is derived from an EMBL/GenBank/DDBJ whole genome shotgun (WGS) entry which is preliminary data.</text>
</comment>
<feature type="signal peptide" evidence="1">
    <location>
        <begin position="1"/>
        <end position="18"/>
    </location>
</feature>
<evidence type="ECO:0000259" key="2">
    <source>
        <dbReference type="Pfam" id="PF04069"/>
    </source>
</evidence>
<dbReference type="Pfam" id="PF04069">
    <property type="entry name" value="OpuAC"/>
    <property type="match status" value="1"/>
</dbReference>
<dbReference type="RefSeq" id="WP_274688004.1">
    <property type="nucleotide sequence ID" value="NZ_JAPMOU010000006.1"/>
</dbReference>
<proteinExistence type="predicted"/>
<keyword evidence="1" id="KW-0732">Signal</keyword>
<dbReference type="Gene3D" id="3.40.190.10">
    <property type="entry name" value="Periplasmic binding protein-like II"/>
    <property type="match status" value="1"/>
</dbReference>
<dbReference type="EMBL" id="JAPMOU010000006">
    <property type="protein sequence ID" value="MDE1461642.1"/>
    <property type="molecule type" value="Genomic_DNA"/>
</dbReference>
<reference evidence="3 4" key="1">
    <citation type="submission" date="2022-11" db="EMBL/GenBank/DDBJ databases">
        <title>Spartinivicinus poritis sp. nov., isolated from scleractinian coral Porites lutea.</title>
        <authorList>
            <person name="Zhang G."/>
            <person name="Cai L."/>
            <person name="Wei Q."/>
        </authorList>
    </citation>
    <scope>NUCLEOTIDE SEQUENCE [LARGE SCALE GENOMIC DNA]</scope>
    <source>
        <strain evidence="3 4">A2-2</strain>
    </source>
</reference>
<name>A0ABT5U5Q7_9GAMM</name>
<dbReference type="Proteomes" id="UP001528823">
    <property type="component" value="Unassembled WGS sequence"/>
</dbReference>
<accession>A0ABT5U5Q7</accession>
<dbReference type="InterPro" id="IPR007210">
    <property type="entry name" value="ABC_Gly_betaine_transp_sub-bd"/>
</dbReference>
<sequence>MKIIFFLLMYLIASTGFAANKDDKSQAITIALNDWASQIVLSYVVGNILSKQGYQVLYRHISVAQQWGALRLGQIDLQIEVWEGSMAKDFKRMIENGAIVDAGIHDAKTREEWWYPEYVADYCPGLPDWRVLNKCVHLFTMEHSGNKGVYISGPWDRQEGKRIRALKLNFLLKRIGGEAIKPTILLAIKKKTPLLVFNWTPNWVENRIKGSFVEFPVYEPECITNPKWGPNPMKTMDCGNPVNGWLKKAVSTNVQNIWPCAYKFIRNINFNNEMISEAAALYEYDRLSYNNAAVRWQVKYKDIWIVWFPKECYGS</sequence>